<evidence type="ECO:0008006" key="3">
    <source>
        <dbReference type="Google" id="ProtNLM"/>
    </source>
</evidence>
<dbReference type="OrthoDB" id="3508416at2759"/>
<gene>
    <name evidence="1" type="ORF">E0Z10_g2043</name>
</gene>
<evidence type="ECO:0000313" key="2">
    <source>
        <dbReference type="Proteomes" id="UP000297716"/>
    </source>
</evidence>
<accession>A0A4Z0YQS5</accession>
<dbReference type="EMBL" id="SKBN01000023">
    <property type="protein sequence ID" value="TGJ86709.1"/>
    <property type="molecule type" value="Genomic_DNA"/>
</dbReference>
<keyword evidence="2" id="KW-1185">Reference proteome</keyword>
<organism evidence="1 2">
    <name type="scientific">Xylaria hypoxylon</name>
    <dbReference type="NCBI Taxonomy" id="37992"/>
    <lineage>
        <taxon>Eukaryota</taxon>
        <taxon>Fungi</taxon>
        <taxon>Dikarya</taxon>
        <taxon>Ascomycota</taxon>
        <taxon>Pezizomycotina</taxon>
        <taxon>Sordariomycetes</taxon>
        <taxon>Xylariomycetidae</taxon>
        <taxon>Xylariales</taxon>
        <taxon>Xylariaceae</taxon>
        <taxon>Xylaria</taxon>
    </lineage>
</organism>
<reference evidence="1 2" key="1">
    <citation type="submission" date="2019-03" db="EMBL/GenBank/DDBJ databases">
        <title>Draft genome sequence of Xylaria hypoxylon DSM 108379, a ubiquitous saprotrophic-parasitic fungi on hardwood.</title>
        <authorList>
            <person name="Buettner E."/>
            <person name="Leonhardt S."/>
            <person name="Gebauer A.M."/>
            <person name="Liers C."/>
            <person name="Hofrichter M."/>
            <person name="Kellner H."/>
        </authorList>
    </citation>
    <scope>NUCLEOTIDE SEQUENCE [LARGE SCALE GENOMIC DNA]</scope>
    <source>
        <strain evidence="1 2">DSM 108379</strain>
    </source>
</reference>
<evidence type="ECO:0000313" key="1">
    <source>
        <dbReference type="EMBL" id="TGJ86709.1"/>
    </source>
</evidence>
<dbReference type="GO" id="GO:0003676">
    <property type="term" value="F:nucleic acid binding"/>
    <property type="evidence" value="ECO:0007669"/>
    <property type="project" value="InterPro"/>
</dbReference>
<dbReference type="InterPro" id="IPR035979">
    <property type="entry name" value="RBD_domain_sf"/>
</dbReference>
<comment type="caution">
    <text evidence="1">The sequence shown here is derived from an EMBL/GenBank/DDBJ whole genome shotgun (WGS) entry which is preliminary data.</text>
</comment>
<protein>
    <recommendedName>
        <fullName evidence="3">RRM domain-containing protein</fullName>
    </recommendedName>
</protein>
<dbReference type="AlphaFoldDB" id="A0A4Z0YQS5"/>
<proteinExistence type="predicted"/>
<dbReference type="Proteomes" id="UP000297716">
    <property type="component" value="Unassembled WGS sequence"/>
</dbReference>
<sequence>MAKRQFEDDHTAWGVASISHPRLLLPPILNQSVPSNQPTTGTQYEFSSVSHVAVANRAGFGEFDQFTTDTRHGLGGTGHVAATSQVGFGGHYQGMAGIQSEPSNDHEFDQESQAPCSFQYRSGAVIRAIGPQCDFGVRNGYGLLDQGANGTQDSASTQNVARVQHETGIQYGTHAGNQHGVGIQYYADVQYYSDIQSGTGIIGTQNDTSIRHEEIGASQPLNKHVGSFANLQNGLAFATDPNNTCVWITELPPNCTLKNLFHALAGCGKIFSAIVSGIDRSHKHVVATVAFWNLGGVKRLMERVKEGLFIVKGRKPTVTMNRITGRSQEKSDKSRVVVIGGPNSIVNRTYMEACVFELSNEVEDVITLDYDDWRSLEYRFASVGQAEKAMKAIRWFKRRPDVSLAEQNSRESVQIRFEIDPCEETLGH</sequence>
<name>A0A4Z0YQS5_9PEZI</name>
<dbReference type="SUPFAM" id="SSF54928">
    <property type="entry name" value="RNA-binding domain, RBD"/>
    <property type="match status" value="1"/>
</dbReference>